<reference evidence="14" key="1">
    <citation type="journal article" date="2021" name="Proc. Natl. Acad. Sci. U.S.A.">
        <title>A Catalog of Tens of Thousands of Viruses from Human Metagenomes Reveals Hidden Associations with Chronic Diseases.</title>
        <authorList>
            <person name="Tisza M.J."/>
            <person name="Buck C.B."/>
        </authorList>
    </citation>
    <scope>NUCLEOTIDE SEQUENCE</scope>
    <source>
        <strain evidence="14">CttDR14</strain>
    </source>
</reference>
<comment type="similarity">
    <text evidence="1">Belongs to the 'phage' integrase family.</text>
</comment>
<dbReference type="Gene3D" id="1.10.150.130">
    <property type="match status" value="1"/>
</dbReference>
<accession>A0A8S5M2A3</accession>
<dbReference type="CDD" id="cd01189">
    <property type="entry name" value="INT_ICEBs1_C_like"/>
    <property type="match status" value="1"/>
</dbReference>
<evidence type="ECO:0000256" key="4">
    <source>
        <dbReference type="ARBA" id="ARBA00022908"/>
    </source>
</evidence>
<evidence type="ECO:0000256" key="11">
    <source>
        <dbReference type="SAM" id="MobiDB-lite"/>
    </source>
</evidence>
<dbReference type="Pfam" id="PF22022">
    <property type="entry name" value="Phage_int_M"/>
    <property type="match status" value="1"/>
</dbReference>
<evidence type="ECO:0000256" key="7">
    <source>
        <dbReference type="ARBA" id="ARBA00023195"/>
    </source>
</evidence>
<dbReference type="PROSITE" id="PS51900">
    <property type="entry name" value="CB"/>
    <property type="match status" value="1"/>
</dbReference>
<keyword evidence="6" id="KW-0233">DNA recombination</keyword>
<keyword evidence="4" id="KW-0229">DNA integration</keyword>
<evidence type="ECO:0000256" key="3">
    <source>
        <dbReference type="ARBA" id="ARBA00022679"/>
    </source>
</evidence>
<dbReference type="GO" id="GO:0046718">
    <property type="term" value="P:symbiont entry into host cell"/>
    <property type="evidence" value="ECO:0007669"/>
    <property type="project" value="UniProtKB-KW"/>
</dbReference>
<dbReference type="PROSITE" id="PS51898">
    <property type="entry name" value="TYR_RECOMBINASE"/>
    <property type="match status" value="1"/>
</dbReference>
<sequence length="433" mass="50814">MEIDYVRLRIDQIAADLYQLLFELNSERDEEEERRKRLRQNNCKIIIFPTGEPLVKEEQNQEQQTAKEESTAETAENNSPLFDEKEIKKMPQAFRKLFKTNKVKAHVRRRDDGRYEIRCQINKRKISASNMLLEEAKRRFIQKLQALKGVNGAVSAKNDDLRLENYMANWFEDVKKPYIKDLTYKSYIQTAKTHIYPIFGNKEINTITATELQKHINSFYNQSKFRTAKKIHQLLSAMFDYAFSDGVVERSPMKKVVLGTYEQEHGSALTLDEEKALIEALKSNPSYVYLQAYVLLLYTGLRRSELETIELSDDKQWISVVTAKQRKGKKEKRRNIPVPPMLKKVLNLIDLNRCKNTGKDYLTSSIKRVLPNHHLHDLRHTFVTRCQECGIKQQLISAWVGHTSTNITERVYTHLDDNKELQLTEILKFDYDF</sequence>
<dbReference type="InterPro" id="IPR050808">
    <property type="entry name" value="Phage_Integrase"/>
</dbReference>
<evidence type="ECO:0000256" key="5">
    <source>
        <dbReference type="ARBA" id="ARBA00023125"/>
    </source>
</evidence>
<organism evidence="14">
    <name type="scientific">Siphoviridae sp. cttDR14</name>
    <dbReference type="NCBI Taxonomy" id="2826490"/>
    <lineage>
        <taxon>Viruses</taxon>
        <taxon>Duplodnaviria</taxon>
        <taxon>Heunggongvirae</taxon>
        <taxon>Uroviricota</taxon>
        <taxon>Caudoviricetes</taxon>
    </lineage>
</organism>
<evidence type="ECO:0000256" key="1">
    <source>
        <dbReference type="ARBA" id="ARBA00008857"/>
    </source>
</evidence>
<dbReference type="GO" id="GO:0006310">
    <property type="term" value="P:DNA recombination"/>
    <property type="evidence" value="ECO:0007669"/>
    <property type="project" value="UniProtKB-KW"/>
</dbReference>
<keyword evidence="5 10" id="KW-0238">DNA-binding</keyword>
<dbReference type="PANTHER" id="PTHR30629:SF2">
    <property type="entry name" value="PROPHAGE INTEGRASE INTS-RELATED"/>
    <property type="match status" value="1"/>
</dbReference>
<name>A0A8S5M2A3_9CAUD</name>
<dbReference type="InterPro" id="IPR011010">
    <property type="entry name" value="DNA_brk_join_enz"/>
</dbReference>
<evidence type="ECO:0000256" key="9">
    <source>
        <dbReference type="ARBA" id="ARBA00049605"/>
    </source>
</evidence>
<feature type="compositionally biased region" description="Basic and acidic residues" evidence="11">
    <location>
        <begin position="56"/>
        <end position="70"/>
    </location>
</feature>
<evidence type="ECO:0000256" key="2">
    <source>
        <dbReference type="ARBA" id="ARBA00016082"/>
    </source>
</evidence>
<dbReference type="GO" id="GO:0016740">
    <property type="term" value="F:transferase activity"/>
    <property type="evidence" value="ECO:0007669"/>
    <property type="project" value="UniProtKB-KW"/>
</dbReference>
<evidence type="ECO:0000259" key="13">
    <source>
        <dbReference type="PROSITE" id="PS51900"/>
    </source>
</evidence>
<evidence type="ECO:0000256" key="6">
    <source>
        <dbReference type="ARBA" id="ARBA00023172"/>
    </source>
</evidence>
<dbReference type="InterPro" id="IPR053876">
    <property type="entry name" value="Phage_int_M"/>
</dbReference>
<feature type="domain" description="Core-binding (CB)" evidence="13">
    <location>
        <begin position="161"/>
        <end position="243"/>
    </location>
</feature>
<dbReference type="Pfam" id="PF00589">
    <property type="entry name" value="Phage_integrase"/>
    <property type="match status" value="1"/>
</dbReference>
<dbReference type="InterPro" id="IPR044068">
    <property type="entry name" value="CB"/>
</dbReference>
<dbReference type="InterPro" id="IPR002104">
    <property type="entry name" value="Integrase_catalytic"/>
</dbReference>
<dbReference type="GO" id="GO:0003677">
    <property type="term" value="F:DNA binding"/>
    <property type="evidence" value="ECO:0007669"/>
    <property type="project" value="UniProtKB-UniRule"/>
</dbReference>
<dbReference type="GO" id="GO:0015074">
    <property type="term" value="P:DNA integration"/>
    <property type="evidence" value="ECO:0007669"/>
    <property type="project" value="UniProtKB-KW"/>
</dbReference>
<dbReference type="InterPro" id="IPR010998">
    <property type="entry name" value="Integrase_recombinase_N"/>
</dbReference>
<evidence type="ECO:0000259" key="12">
    <source>
        <dbReference type="PROSITE" id="PS51898"/>
    </source>
</evidence>
<feature type="domain" description="Tyr recombinase" evidence="12">
    <location>
        <begin position="264"/>
        <end position="426"/>
    </location>
</feature>
<evidence type="ECO:0000313" key="14">
    <source>
        <dbReference type="EMBL" id="DAD76280.1"/>
    </source>
</evidence>
<dbReference type="SUPFAM" id="SSF56349">
    <property type="entry name" value="DNA breaking-rejoining enzymes"/>
    <property type="match status" value="1"/>
</dbReference>
<comment type="function">
    <text evidence="9">Integrase is necessary for integration of the phage into the host genome by site-specific recombination. In conjunction with excisionase, integrase is also necessary for excision of the prophage from the host genome.</text>
</comment>
<keyword evidence="3" id="KW-0808">Transferase</keyword>
<keyword evidence="7" id="KW-1179">Viral genome integration</keyword>
<feature type="region of interest" description="Disordered" evidence="11">
    <location>
        <begin position="56"/>
        <end position="84"/>
    </location>
</feature>
<keyword evidence="8" id="KW-1160">Virus entry into host cell</keyword>
<evidence type="ECO:0000256" key="8">
    <source>
        <dbReference type="ARBA" id="ARBA00023296"/>
    </source>
</evidence>
<dbReference type="InterPro" id="IPR013762">
    <property type="entry name" value="Integrase-like_cat_sf"/>
</dbReference>
<dbReference type="EMBL" id="BK014798">
    <property type="protein sequence ID" value="DAD76280.1"/>
    <property type="molecule type" value="Genomic_DNA"/>
</dbReference>
<proteinExistence type="inferred from homology"/>
<dbReference type="PANTHER" id="PTHR30629">
    <property type="entry name" value="PROPHAGE INTEGRASE"/>
    <property type="match status" value="1"/>
</dbReference>
<protein>
    <recommendedName>
        <fullName evidence="2">Integrase</fullName>
    </recommendedName>
</protein>
<dbReference type="Gene3D" id="1.10.443.10">
    <property type="entry name" value="Intergrase catalytic core"/>
    <property type="match status" value="1"/>
</dbReference>
<evidence type="ECO:0000256" key="10">
    <source>
        <dbReference type="PROSITE-ProRule" id="PRU01248"/>
    </source>
</evidence>
<dbReference type="GO" id="GO:0044826">
    <property type="term" value="P:viral genome integration into host DNA"/>
    <property type="evidence" value="ECO:0007669"/>
    <property type="project" value="UniProtKB-KW"/>
</dbReference>
<dbReference type="GO" id="GO:0075713">
    <property type="term" value="P:establishment of integrated proviral latency"/>
    <property type="evidence" value="ECO:0007669"/>
    <property type="project" value="UniProtKB-KW"/>
</dbReference>